<accession>A0AA39RZY0</accession>
<evidence type="ECO:0000313" key="2">
    <source>
        <dbReference type="EMBL" id="KAK0581612.1"/>
    </source>
</evidence>
<evidence type="ECO:0000313" key="3">
    <source>
        <dbReference type="Proteomes" id="UP001168877"/>
    </source>
</evidence>
<comment type="caution">
    <text evidence="2">The sequence shown here is derived from an EMBL/GenBank/DDBJ whole genome shotgun (WGS) entry which is preliminary data.</text>
</comment>
<proteinExistence type="predicted"/>
<name>A0AA39RZY0_ACESA</name>
<dbReference type="EMBL" id="JAUESC010000384">
    <property type="protein sequence ID" value="KAK0581612.1"/>
    <property type="molecule type" value="Genomic_DNA"/>
</dbReference>
<keyword evidence="3" id="KW-1185">Reference proteome</keyword>
<reference evidence="2" key="2">
    <citation type="submission" date="2023-06" db="EMBL/GenBank/DDBJ databases">
        <authorList>
            <person name="Swenson N.G."/>
            <person name="Wegrzyn J.L."/>
            <person name="Mcevoy S.L."/>
        </authorList>
    </citation>
    <scope>NUCLEOTIDE SEQUENCE</scope>
    <source>
        <strain evidence="2">NS2018</strain>
        <tissue evidence="2">Leaf</tissue>
    </source>
</reference>
<gene>
    <name evidence="2" type="ORF">LWI29_015915</name>
</gene>
<feature type="signal peptide" evidence="1">
    <location>
        <begin position="1"/>
        <end position="17"/>
    </location>
</feature>
<sequence>MLPLRMLVMIFCRKLLAYSKLLVQKNTAEATLASAKTEEVTAEVSNQPLVELQVRLRVSVLFDVKISLERFLDESIILAPGY</sequence>
<dbReference type="Proteomes" id="UP001168877">
    <property type="component" value="Unassembled WGS sequence"/>
</dbReference>
<dbReference type="AlphaFoldDB" id="A0AA39RZY0"/>
<evidence type="ECO:0000256" key="1">
    <source>
        <dbReference type="SAM" id="SignalP"/>
    </source>
</evidence>
<reference evidence="2" key="1">
    <citation type="journal article" date="2022" name="Plant J.">
        <title>Strategies of tolerance reflected in two North American maple genomes.</title>
        <authorList>
            <person name="McEvoy S.L."/>
            <person name="Sezen U.U."/>
            <person name="Trouern-Trend A."/>
            <person name="McMahon S.M."/>
            <person name="Schaberg P.G."/>
            <person name="Yang J."/>
            <person name="Wegrzyn J.L."/>
            <person name="Swenson N.G."/>
        </authorList>
    </citation>
    <scope>NUCLEOTIDE SEQUENCE</scope>
    <source>
        <strain evidence="2">NS2018</strain>
    </source>
</reference>
<organism evidence="2 3">
    <name type="scientific">Acer saccharum</name>
    <name type="common">Sugar maple</name>
    <dbReference type="NCBI Taxonomy" id="4024"/>
    <lineage>
        <taxon>Eukaryota</taxon>
        <taxon>Viridiplantae</taxon>
        <taxon>Streptophyta</taxon>
        <taxon>Embryophyta</taxon>
        <taxon>Tracheophyta</taxon>
        <taxon>Spermatophyta</taxon>
        <taxon>Magnoliopsida</taxon>
        <taxon>eudicotyledons</taxon>
        <taxon>Gunneridae</taxon>
        <taxon>Pentapetalae</taxon>
        <taxon>rosids</taxon>
        <taxon>malvids</taxon>
        <taxon>Sapindales</taxon>
        <taxon>Sapindaceae</taxon>
        <taxon>Hippocastanoideae</taxon>
        <taxon>Acereae</taxon>
        <taxon>Acer</taxon>
    </lineage>
</organism>
<protein>
    <submittedName>
        <fullName evidence="2">Uncharacterized protein</fullName>
    </submittedName>
</protein>
<feature type="chain" id="PRO_5041321299" evidence="1">
    <location>
        <begin position="18"/>
        <end position="82"/>
    </location>
</feature>
<keyword evidence="1" id="KW-0732">Signal</keyword>